<reference evidence="2 3" key="1">
    <citation type="journal article" date="2019" name="Sci. Rep.">
        <title>Orb-weaving spider Araneus ventricosus genome elucidates the spidroin gene catalogue.</title>
        <authorList>
            <person name="Kono N."/>
            <person name="Nakamura H."/>
            <person name="Ohtoshi R."/>
            <person name="Moran D.A.P."/>
            <person name="Shinohara A."/>
            <person name="Yoshida Y."/>
            <person name="Fujiwara M."/>
            <person name="Mori M."/>
            <person name="Tomita M."/>
            <person name="Arakawa K."/>
        </authorList>
    </citation>
    <scope>NUCLEOTIDE SEQUENCE [LARGE SCALE GENOMIC DNA]</scope>
</reference>
<evidence type="ECO:0000256" key="1">
    <source>
        <dbReference type="SAM" id="Phobius"/>
    </source>
</evidence>
<sequence>MFIEEKYSQNVPTGPRNTAGMISQCMSIAGHVPAVAASASNLLQTIFLRGAPLEIGVFSLLLCALRITAHSFTLFMYVSLLLFFCVSVCGFWVPIQTAISKGALALRACVWNSELCGWILMSP</sequence>
<dbReference type="Proteomes" id="UP000499080">
    <property type="component" value="Unassembled WGS sequence"/>
</dbReference>
<gene>
    <name evidence="2" type="ORF">AVEN_267729_1</name>
</gene>
<organism evidence="2 3">
    <name type="scientific">Araneus ventricosus</name>
    <name type="common">Orbweaver spider</name>
    <name type="synonym">Epeira ventricosa</name>
    <dbReference type="NCBI Taxonomy" id="182803"/>
    <lineage>
        <taxon>Eukaryota</taxon>
        <taxon>Metazoa</taxon>
        <taxon>Ecdysozoa</taxon>
        <taxon>Arthropoda</taxon>
        <taxon>Chelicerata</taxon>
        <taxon>Arachnida</taxon>
        <taxon>Araneae</taxon>
        <taxon>Araneomorphae</taxon>
        <taxon>Entelegynae</taxon>
        <taxon>Araneoidea</taxon>
        <taxon>Araneidae</taxon>
        <taxon>Araneus</taxon>
    </lineage>
</organism>
<dbReference type="EMBL" id="BGPR01000257">
    <property type="protein sequence ID" value="GBM08467.1"/>
    <property type="molecule type" value="Genomic_DNA"/>
</dbReference>
<keyword evidence="1" id="KW-0812">Transmembrane</keyword>
<evidence type="ECO:0000313" key="2">
    <source>
        <dbReference type="EMBL" id="GBM08467.1"/>
    </source>
</evidence>
<evidence type="ECO:0000313" key="3">
    <source>
        <dbReference type="Proteomes" id="UP000499080"/>
    </source>
</evidence>
<keyword evidence="1" id="KW-0472">Membrane</keyword>
<keyword evidence="3" id="KW-1185">Reference proteome</keyword>
<feature type="transmembrane region" description="Helical" evidence="1">
    <location>
        <begin position="74"/>
        <end position="93"/>
    </location>
</feature>
<name>A0A4Y2CX98_ARAVE</name>
<dbReference type="AlphaFoldDB" id="A0A4Y2CX98"/>
<accession>A0A4Y2CX98</accession>
<keyword evidence="1" id="KW-1133">Transmembrane helix</keyword>
<dbReference type="OrthoDB" id="10381969at2759"/>
<comment type="caution">
    <text evidence="2">The sequence shown here is derived from an EMBL/GenBank/DDBJ whole genome shotgun (WGS) entry which is preliminary data.</text>
</comment>
<protein>
    <submittedName>
        <fullName evidence="2">Uncharacterized protein</fullName>
    </submittedName>
</protein>
<feature type="transmembrane region" description="Helical" evidence="1">
    <location>
        <begin position="46"/>
        <end position="68"/>
    </location>
</feature>
<proteinExistence type="predicted"/>